<evidence type="ECO:0000256" key="1">
    <source>
        <dbReference type="SAM" id="MobiDB-lite"/>
    </source>
</evidence>
<dbReference type="STRING" id="402881.Plav_0486"/>
<accession>A7HQC6</accession>
<keyword evidence="2" id="KW-0472">Membrane</keyword>
<gene>
    <name evidence="3" type="ordered locus">Plav_0486</name>
</gene>
<sequence length="292" mass="30623">MARCQPDKQPMMPLRPDLLLPLLSTVSRVLRFSAPVAIAVAGALTGTLALGMAAGVYAAGMDDPVPDMQMAQSVPVWEPGDPVPGSATLPNMKEAMPDVPVATPSPSPAPSPAAATASEAEDPQDFLCNRAPAGKTVPVPPPFNRWLVRVCAPQGQALVPVLGEAWVAHGSADPVSILAMPPGAVPPPNIGAFDARYDIRFDALEGGEATGERLKRALGLLRTATSASETAPQADAVWQLDAVSNVAGTRYNLFFYLAGERPHRIIACLDQCRQALYLDVLTGAEAEHVLGR</sequence>
<proteinExistence type="predicted"/>
<organism evidence="3 4">
    <name type="scientific">Parvibaculum lavamentivorans (strain DS-1 / DSM 13023 / NCIMB 13966)</name>
    <dbReference type="NCBI Taxonomy" id="402881"/>
    <lineage>
        <taxon>Bacteria</taxon>
        <taxon>Pseudomonadati</taxon>
        <taxon>Pseudomonadota</taxon>
        <taxon>Alphaproteobacteria</taxon>
        <taxon>Hyphomicrobiales</taxon>
        <taxon>Parvibaculaceae</taxon>
        <taxon>Parvibaculum</taxon>
    </lineage>
</organism>
<protein>
    <submittedName>
        <fullName evidence="3">Uncharacterized protein</fullName>
    </submittedName>
</protein>
<evidence type="ECO:0000313" key="4">
    <source>
        <dbReference type="Proteomes" id="UP000006377"/>
    </source>
</evidence>
<feature type="transmembrane region" description="Helical" evidence="2">
    <location>
        <begin position="41"/>
        <end position="60"/>
    </location>
</feature>
<keyword evidence="2" id="KW-1133">Transmembrane helix</keyword>
<dbReference type="AlphaFoldDB" id="A7HQC6"/>
<name>A7HQC6_PARL1</name>
<evidence type="ECO:0000256" key="2">
    <source>
        <dbReference type="SAM" id="Phobius"/>
    </source>
</evidence>
<dbReference type="Proteomes" id="UP000006377">
    <property type="component" value="Chromosome"/>
</dbReference>
<dbReference type="HOGENOM" id="CLU_952636_0_0_5"/>
<feature type="region of interest" description="Disordered" evidence="1">
    <location>
        <begin position="97"/>
        <end position="122"/>
    </location>
</feature>
<keyword evidence="4" id="KW-1185">Reference proteome</keyword>
<dbReference type="EMBL" id="CP000774">
    <property type="protein sequence ID" value="ABS62109.1"/>
    <property type="molecule type" value="Genomic_DNA"/>
</dbReference>
<dbReference type="KEGG" id="pla:Plav_0486"/>
<keyword evidence="2" id="KW-0812">Transmembrane</keyword>
<reference evidence="3 4" key="1">
    <citation type="journal article" date="2011" name="Stand. Genomic Sci.">
        <title>Complete genome sequence of Parvibaculum lavamentivorans type strain (DS-1(T)).</title>
        <authorList>
            <person name="Schleheck D."/>
            <person name="Weiss M."/>
            <person name="Pitluck S."/>
            <person name="Bruce D."/>
            <person name="Land M.L."/>
            <person name="Han S."/>
            <person name="Saunders E."/>
            <person name="Tapia R."/>
            <person name="Detter C."/>
            <person name="Brettin T."/>
            <person name="Han J."/>
            <person name="Woyke T."/>
            <person name="Goodwin L."/>
            <person name="Pennacchio L."/>
            <person name="Nolan M."/>
            <person name="Cook A.M."/>
            <person name="Kjelleberg S."/>
            <person name="Thomas T."/>
        </authorList>
    </citation>
    <scope>NUCLEOTIDE SEQUENCE [LARGE SCALE GENOMIC DNA]</scope>
    <source>
        <strain evidence="4">DS-1 / DSM 13023 / NCIMB 13966</strain>
    </source>
</reference>
<evidence type="ECO:0000313" key="3">
    <source>
        <dbReference type="EMBL" id="ABS62109.1"/>
    </source>
</evidence>